<dbReference type="InterPro" id="IPR011990">
    <property type="entry name" value="TPR-like_helical_dom_sf"/>
</dbReference>
<keyword evidence="11" id="KW-1185">Reference proteome</keyword>
<dbReference type="PROSITE" id="PS51257">
    <property type="entry name" value="PROKAR_LIPOPROTEIN"/>
    <property type="match status" value="1"/>
</dbReference>
<organism evidence="8 10">
    <name type="scientific">Chitinophaga sancti</name>
    <dbReference type="NCBI Taxonomy" id="1004"/>
    <lineage>
        <taxon>Bacteria</taxon>
        <taxon>Pseudomonadati</taxon>
        <taxon>Bacteroidota</taxon>
        <taxon>Chitinophagia</taxon>
        <taxon>Chitinophagales</taxon>
        <taxon>Chitinophagaceae</taxon>
        <taxon>Chitinophaga</taxon>
    </lineage>
</organism>
<evidence type="ECO:0000313" key="9">
    <source>
        <dbReference type="EMBL" id="WQG89871.1"/>
    </source>
</evidence>
<evidence type="ECO:0000256" key="4">
    <source>
        <dbReference type="ARBA" id="ARBA00023136"/>
    </source>
</evidence>
<reference evidence="9 11" key="2">
    <citation type="submission" date="2023-11" db="EMBL/GenBank/DDBJ databases">
        <title>MicrobeMod: A computational toolkit for identifying prokaryotic methylation and restriction-modification with nanopore sequencing.</title>
        <authorList>
            <person name="Crits-Christoph A."/>
            <person name="Kang S.C."/>
            <person name="Lee H."/>
            <person name="Ostrov N."/>
        </authorList>
    </citation>
    <scope>NUCLEOTIDE SEQUENCE [LARGE SCALE GENOMIC DNA]</scope>
    <source>
        <strain evidence="9 11">ATCC 23090</strain>
    </source>
</reference>
<sequence length="456" mass="50976">MYKVICFLLSIIVLTGCEKFLDVNPSTESVNPTTIADFQEMLNADSLAVGNYILTDLMSDDVRFTDIELNGQDNFYSRSYLWGKVVWNPADEDYMYNSSYTRILQMNIILNRINAAPQDSVNTEKNRSNVISQSLIQRSWYYLQLANIYGAAYNSATAGTDLAVPLVLSPDATAQPSRATVREVYYKVITDLKQAVNNPYLPALGKNIIHPGKAAGYALLSRAYLYMAAYDSASLYADSSLALASSLTDLRSSYSGPTQLIDLRTNPEVLMAKVAYEQNFYSIFKYSFQLSSSLYSLLSYNDGRYNTRLSGYFYRTTTYNGSTTVFSDFSVSVPEVMLTKAECLARKGDAAAAMALVNTLAATRIYNYTAVNASSADTALAYVLRERRRELFVHGGLRWFDLKRFNVNTNTQLTLTRKQDDSTVIASLAPLSSRYLVPFTQTVLANNPNMVQNVRQ</sequence>
<dbReference type="InterPro" id="IPR033985">
    <property type="entry name" value="SusD-like_N"/>
</dbReference>
<evidence type="ECO:0000256" key="1">
    <source>
        <dbReference type="ARBA" id="ARBA00004442"/>
    </source>
</evidence>
<accession>A0A1K1SK63</accession>
<protein>
    <submittedName>
        <fullName evidence="9">RagB/SusD family nutrient uptake outer membrane protein</fullName>
    </submittedName>
    <submittedName>
        <fullName evidence="8">SusD family protein</fullName>
    </submittedName>
</protein>
<evidence type="ECO:0000313" key="10">
    <source>
        <dbReference type="Proteomes" id="UP000183788"/>
    </source>
</evidence>
<dbReference type="AlphaFoldDB" id="A0A1K1SK63"/>
<keyword evidence="4" id="KW-0472">Membrane</keyword>
<keyword evidence="3" id="KW-0732">Signal</keyword>
<evidence type="ECO:0000313" key="8">
    <source>
        <dbReference type="EMBL" id="SFW84556.1"/>
    </source>
</evidence>
<dbReference type="Proteomes" id="UP000183788">
    <property type="component" value="Unassembled WGS sequence"/>
</dbReference>
<feature type="domain" description="SusD-like N-terminal" evidence="7">
    <location>
        <begin position="19"/>
        <end position="225"/>
    </location>
</feature>
<evidence type="ECO:0000259" key="6">
    <source>
        <dbReference type="Pfam" id="PF07980"/>
    </source>
</evidence>
<keyword evidence="5" id="KW-0998">Cell outer membrane</keyword>
<comment type="similarity">
    <text evidence="2">Belongs to the SusD family.</text>
</comment>
<dbReference type="STRING" id="1004.SAMN05661012_05577"/>
<dbReference type="EMBL" id="CP140154">
    <property type="protein sequence ID" value="WQG89871.1"/>
    <property type="molecule type" value="Genomic_DNA"/>
</dbReference>
<dbReference type="Pfam" id="PF14322">
    <property type="entry name" value="SusD-like_3"/>
    <property type="match status" value="1"/>
</dbReference>
<dbReference type="Pfam" id="PF07980">
    <property type="entry name" value="SusD_RagB"/>
    <property type="match status" value="1"/>
</dbReference>
<feature type="domain" description="RagB/SusD" evidence="6">
    <location>
        <begin position="335"/>
        <end position="454"/>
    </location>
</feature>
<gene>
    <name evidence="8" type="ORF">SAMN05661012_05577</name>
    <name evidence="9" type="ORF">SR876_00050</name>
</gene>
<dbReference type="Proteomes" id="UP001326715">
    <property type="component" value="Chromosome"/>
</dbReference>
<evidence type="ECO:0000313" key="11">
    <source>
        <dbReference type="Proteomes" id="UP001326715"/>
    </source>
</evidence>
<dbReference type="SUPFAM" id="SSF48452">
    <property type="entry name" value="TPR-like"/>
    <property type="match status" value="1"/>
</dbReference>
<evidence type="ECO:0000256" key="5">
    <source>
        <dbReference type="ARBA" id="ARBA00023237"/>
    </source>
</evidence>
<evidence type="ECO:0000256" key="3">
    <source>
        <dbReference type="ARBA" id="ARBA00022729"/>
    </source>
</evidence>
<comment type="subcellular location">
    <subcellularLocation>
        <location evidence="1">Cell outer membrane</location>
    </subcellularLocation>
</comment>
<dbReference type="Gene3D" id="1.25.40.390">
    <property type="match status" value="2"/>
</dbReference>
<dbReference type="GO" id="GO:0009279">
    <property type="term" value="C:cell outer membrane"/>
    <property type="evidence" value="ECO:0007669"/>
    <property type="project" value="UniProtKB-SubCell"/>
</dbReference>
<dbReference type="InterPro" id="IPR012944">
    <property type="entry name" value="SusD_RagB_dom"/>
</dbReference>
<name>A0A1K1SK63_9BACT</name>
<dbReference type="EMBL" id="FPIZ01000024">
    <property type="protein sequence ID" value="SFW84556.1"/>
    <property type="molecule type" value="Genomic_DNA"/>
</dbReference>
<reference evidence="8 10" key="1">
    <citation type="submission" date="2016-11" db="EMBL/GenBank/DDBJ databases">
        <authorList>
            <person name="Jaros S."/>
            <person name="Januszkiewicz K."/>
            <person name="Wedrychowicz H."/>
        </authorList>
    </citation>
    <scope>NUCLEOTIDE SEQUENCE [LARGE SCALE GENOMIC DNA]</scope>
    <source>
        <strain evidence="8 10">DSM 784</strain>
    </source>
</reference>
<dbReference type="OrthoDB" id="697229at2"/>
<dbReference type="RefSeq" id="WP_083571813.1">
    <property type="nucleotide sequence ID" value="NZ_CP139972.1"/>
</dbReference>
<evidence type="ECO:0000256" key="2">
    <source>
        <dbReference type="ARBA" id="ARBA00006275"/>
    </source>
</evidence>
<evidence type="ECO:0000259" key="7">
    <source>
        <dbReference type="Pfam" id="PF14322"/>
    </source>
</evidence>
<proteinExistence type="inferred from homology"/>